<reference evidence="12" key="1">
    <citation type="journal article" date="2019" name="Int. J. Syst. Evol. Microbiol.">
        <title>The Global Catalogue of Microorganisms (GCM) 10K type strain sequencing project: providing services to taxonomists for standard genome sequencing and annotation.</title>
        <authorList>
            <consortium name="The Broad Institute Genomics Platform"/>
            <consortium name="The Broad Institute Genome Sequencing Center for Infectious Disease"/>
            <person name="Wu L."/>
            <person name="Ma J."/>
        </authorList>
    </citation>
    <scope>NUCLEOTIDE SEQUENCE [LARGE SCALE GENOMIC DNA]</scope>
    <source>
        <strain evidence="12">JCM 17688</strain>
    </source>
</reference>
<evidence type="ECO:0000256" key="2">
    <source>
        <dbReference type="ARBA" id="ARBA00005417"/>
    </source>
</evidence>
<evidence type="ECO:0000313" key="12">
    <source>
        <dbReference type="Proteomes" id="UP001500635"/>
    </source>
</evidence>
<keyword evidence="6" id="KW-0547">Nucleotide-binding</keyword>
<dbReference type="InterPro" id="IPR017871">
    <property type="entry name" value="ABC_transporter-like_CS"/>
</dbReference>
<dbReference type="InterPro" id="IPR003593">
    <property type="entry name" value="AAA+_ATPase"/>
</dbReference>
<dbReference type="PANTHER" id="PTHR43297">
    <property type="entry name" value="OLIGOPEPTIDE TRANSPORT ATP-BINDING PROTEIN APPD"/>
    <property type="match status" value="1"/>
</dbReference>
<comment type="caution">
    <text evidence="11">The sequence shown here is derived from an EMBL/GenBank/DDBJ whole genome shotgun (WGS) entry which is preliminary data.</text>
</comment>
<evidence type="ECO:0000256" key="8">
    <source>
        <dbReference type="ARBA" id="ARBA00022967"/>
    </source>
</evidence>
<evidence type="ECO:0000313" key="11">
    <source>
        <dbReference type="EMBL" id="GAA4394067.1"/>
    </source>
</evidence>
<evidence type="ECO:0000259" key="10">
    <source>
        <dbReference type="PROSITE" id="PS50893"/>
    </source>
</evidence>
<feature type="domain" description="ABC transporter" evidence="10">
    <location>
        <begin position="283"/>
        <end position="508"/>
    </location>
</feature>
<keyword evidence="8" id="KW-1278">Translocase</keyword>
<keyword evidence="9" id="KW-0472">Membrane</keyword>
<dbReference type="Pfam" id="PF08352">
    <property type="entry name" value="oligo_HPY"/>
    <property type="match status" value="2"/>
</dbReference>
<name>A0ABP8JQC8_9ACTN</name>
<comment type="subcellular location">
    <subcellularLocation>
        <location evidence="1">Cell membrane</location>
        <topology evidence="1">Peripheral membrane protein</topology>
    </subcellularLocation>
</comment>
<dbReference type="SMART" id="SM00382">
    <property type="entry name" value="AAA"/>
    <property type="match status" value="2"/>
</dbReference>
<evidence type="ECO:0000256" key="9">
    <source>
        <dbReference type="ARBA" id="ARBA00023136"/>
    </source>
</evidence>
<dbReference type="Gene3D" id="3.40.50.300">
    <property type="entry name" value="P-loop containing nucleotide triphosphate hydrolases"/>
    <property type="match status" value="2"/>
</dbReference>
<dbReference type="InterPro" id="IPR050388">
    <property type="entry name" value="ABC_Ni/Peptide_Import"/>
</dbReference>
<evidence type="ECO:0000256" key="1">
    <source>
        <dbReference type="ARBA" id="ARBA00004202"/>
    </source>
</evidence>
<dbReference type="Proteomes" id="UP001500635">
    <property type="component" value="Unassembled WGS sequence"/>
</dbReference>
<gene>
    <name evidence="11" type="ORF">GCM10023147_25450</name>
</gene>
<keyword evidence="3" id="KW-0813">Transport</keyword>
<keyword evidence="5" id="KW-0997">Cell inner membrane</keyword>
<organism evidence="11 12">
    <name type="scientific">Tsukamurella soli</name>
    <dbReference type="NCBI Taxonomy" id="644556"/>
    <lineage>
        <taxon>Bacteria</taxon>
        <taxon>Bacillati</taxon>
        <taxon>Actinomycetota</taxon>
        <taxon>Actinomycetes</taxon>
        <taxon>Mycobacteriales</taxon>
        <taxon>Tsukamurellaceae</taxon>
        <taxon>Tsukamurella</taxon>
    </lineage>
</organism>
<dbReference type="EMBL" id="BAABFR010000036">
    <property type="protein sequence ID" value="GAA4394067.1"/>
    <property type="molecule type" value="Genomic_DNA"/>
</dbReference>
<dbReference type="PROSITE" id="PS50893">
    <property type="entry name" value="ABC_TRANSPORTER_2"/>
    <property type="match status" value="2"/>
</dbReference>
<evidence type="ECO:0000256" key="4">
    <source>
        <dbReference type="ARBA" id="ARBA00022475"/>
    </source>
</evidence>
<feature type="domain" description="ABC transporter" evidence="10">
    <location>
        <begin position="9"/>
        <end position="254"/>
    </location>
</feature>
<dbReference type="InterPro" id="IPR013563">
    <property type="entry name" value="Oligopep_ABC_C"/>
</dbReference>
<evidence type="ECO:0000256" key="3">
    <source>
        <dbReference type="ARBA" id="ARBA00022448"/>
    </source>
</evidence>
<keyword evidence="7 11" id="KW-0067">ATP-binding</keyword>
<dbReference type="GO" id="GO:0005524">
    <property type="term" value="F:ATP binding"/>
    <property type="evidence" value="ECO:0007669"/>
    <property type="project" value="UniProtKB-KW"/>
</dbReference>
<comment type="similarity">
    <text evidence="2">Belongs to the ABC transporter superfamily.</text>
</comment>
<evidence type="ECO:0000256" key="5">
    <source>
        <dbReference type="ARBA" id="ARBA00022519"/>
    </source>
</evidence>
<keyword evidence="12" id="KW-1185">Reference proteome</keyword>
<sequence length="528" mass="55697">MAAVTTPVLAIAGLTIAGPAGDLVRGLDLEVGPGEIVALVGESGSGKSLTGRAVLGLLPPGLTATGAVTLTGEPVIGRRDRDLRRLRGPGAAMVFQEPQTALNPAQRVWRQIYEVLRAHARVGRAPARATAVELLAAVGIPDPHARADWYPHQLSGGQRQRVVIALALAARPALLIADEPTTALDVTVQAQILRLLRELRETRGLAVLLITHDLGVVADIADRVAVLRRGELVEQAPVDELFARPASEYTRRLLAAVPVLDPRAGGPAGLETRTPAPEREPIVTVVGLTVRYPRTPRPALDRVSITVARGEVVGLVGESGSGKTTLGRAVLGLVPVSAGTVDRATRRIALVHQDPYAALDPRWTVRRTIAEPLRLAGRARADTRARVAELLDAVELPAGTGDRRPRELSGGQRQRVAFARALAGDPELLVADEPTSALDVSVQQGVLALFESLHAEFGFAALFVTHDLAVVAEVASRVVVLRAGTVVEDGVTAEVLGRPESDYTRTLVAAVPIPDPAAQRARRAGEGT</sequence>
<proteinExistence type="inferred from homology"/>
<protein>
    <submittedName>
        <fullName evidence="11">ABC transporter ATP-binding protein</fullName>
    </submittedName>
</protein>
<dbReference type="Pfam" id="PF00005">
    <property type="entry name" value="ABC_tran"/>
    <property type="match status" value="2"/>
</dbReference>
<dbReference type="PANTHER" id="PTHR43297:SF14">
    <property type="entry name" value="ATPASE AAA-TYPE CORE DOMAIN-CONTAINING PROTEIN"/>
    <property type="match status" value="1"/>
</dbReference>
<dbReference type="SUPFAM" id="SSF52540">
    <property type="entry name" value="P-loop containing nucleoside triphosphate hydrolases"/>
    <property type="match status" value="2"/>
</dbReference>
<dbReference type="InterPro" id="IPR003439">
    <property type="entry name" value="ABC_transporter-like_ATP-bd"/>
</dbReference>
<dbReference type="PROSITE" id="PS00211">
    <property type="entry name" value="ABC_TRANSPORTER_1"/>
    <property type="match status" value="2"/>
</dbReference>
<dbReference type="CDD" id="cd03257">
    <property type="entry name" value="ABC_NikE_OppD_transporters"/>
    <property type="match status" value="2"/>
</dbReference>
<keyword evidence="4" id="KW-1003">Cell membrane</keyword>
<dbReference type="InterPro" id="IPR027417">
    <property type="entry name" value="P-loop_NTPase"/>
</dbReference>
<evidence type="ECO:0000256" key="7">
    <source>
        <dbReference type="ARBA" id="ARBA00022840"/>
    </source>
</evidence>
<evidence type="ECO:0000256" key="6">
    <source>
        <dbReference type="ARBA" id="ARBA00022741"/>
    </source>
</evidence>
<accession>A0ABP8JQC8</accession>